<keyword evidence="4 5" id="KW-0472">Membrane</keyword>
<feature type="transmembrane region" description="Helical" evidence="5">
    <location>
        <begin position="238"/>
        <end position="258"/>
    </location>
</feature>
<dbReference type="PANTHER" id="PTHR30371:SF0">
    <property type="entry name" value="SEC-INDEPENDENT PROTEIN TRANSLOCASE PROTEIN TATC, CHLOROPLASTIC-RELATED"/>
    <property type="match status" value="1"/>
</dbReference>
<keyword evidence="5" id="KW-0653">Protein transport</keyword>
<keyword evidence="3 5" id="KW-1133">Transmembrane helix</keyword>
<keyword evidence="5" id="KW-0813">Transport</keyword>
<dbReference type="HAMAP" id="MF_00902">
    <property type="entry name" value="TatC"/>
    <property type="match status" value="1"/>
</dbReference>
<evidence type="ECO:0000256" key="1">
    <source>
        <dbReference type="ARBA" id="ARBA00004141"/>
    </source>
</evidence>
<dbReference type="Pfam" id="PF00902">
    <property type="entry name" value="TatC"/>
    <property type="match status" value="1"/>
</dbReference>
<dbReference type="GO" id="GO:0043953">
    <property type="term" value="P:protein transport by the Tat complex"/>
    <property type="evidence" value="ECO:0007669"/>
    <property type="project" value="UniProtKB-UniRule"/>
</dbReference>
<keyword evidence="5" id="KW-1003">Cell membrane</keyword>
<dbReference type="AlphaFoldDB" id="A0A1V3TXZ0"/>
<dbReference type="OrthoDB" id="9777044at2"/>
<dbReference type="RefSeq" id="WP_069214186.1">
    <property type="nucleotide sequence ID" value="NZ_CP016378.1"/>
</dbReference>
<gene>
    <name evidence="5" type="primary">tatC</name>
    <name evidence="6" type="ORF">BMF97_12975</name>
</gene>
<comment type="function">
    <text evidence="5">Part of the twin-arginine translocation (Tat) system that transports large folded proteins containing a characteristic twin-arginine motif in their signal peptide across membranes.</text>
</comment>
<dbReference type="GO" id="GO:0009977">
    <property type="term" value="F:proton motive force dependent protein transmembrane transporter activity"/>
    <property type="evidence" value="ECO:0007669"/>
    <property type="project" value="TreeGrafter"/>
</dbReference>
<dbReference type="GO" id="GO:0033281">
    <property type="term" value="C:TAT protein transport complex"/>
    <property type="evidence" value="ECO:0007669"/>
    <property type="project" value="UniProtKB-UniRule"/>
</dbReference>
<keyword evidence="5" id="KW-0811">Translocation</keyword>
<dbReference type="EMBL" id="MPOG01000014">
    <property type="protein sequence ID" value="OOH94266.1"/>
    <property type="molecule type" value="Genomic_DNA"/>
</dbReference>
<keyword evidence="7" id="KW-1185">Reference proteome</keyword>
<comment type="subunit">
    <text evidence="5">Forms a complex with TatA.</text>
</comment>
<name>A0A1V3TXZ0_ELIME</name>
<dbReference type="STRING" id="238.BBD35_12295"/>
<comment type="similarity">
    <text evidence="5">Belongs to the TatC family.</text>
</comment>
<organism evidence="6 7">
    <name type="scientific">Elizabethkingia meningoseptica</name>
    <name type="common">Chryseobacterium meningosepticum</name>
    <dbReference type="NCBI Taxonomy" id="238"/>
    <lineage>
        <taxon>Bacteria</taxon>
        <taxon>Pseudomonadati</taxon>
        <taxon>Bacteroidota</taxon>
        <taxon>Flavobacteriia</taxon>
        <taxon>Flavobacteriales</taxon>
        <taxon>Weeksellaceae</taxon>
        <taxon>Elizabethkingia</taxon>
    </lineage>
</organism>
<accession>A0A1V3TXZ0</accession>
<dbReference type="InterPro" id="IPR002033">
    <property type="entry name" value="TatC"/>
</dbReference>
<protein>
    <recommendedName>
        <fullName evidence="5">Sec-independent protein translocase protein TatC</fullName>
    </recommendedName>
</protein>
<dbReference type="PRINTS" id="PR01840">
    <property type="entry name" value="TATCFAMILY"/>
</dbReference>
<evidence type="ECO:0000256" key="2">
    <source>
        <dbReference type="ARBA" id="ARBA00022692"/>
    </source>
</evidence>
<comment type="caution">
    <text evidence="6">The sequence shown here is derived from an EMBL/GenBank/DDBJ whole genome shotgun (WGS) entry which is preliminary data.</text>
</comment>
<feature type="transmembrane region" description="Helical" evidence="5">
    <location>
        <begin position="21"/>
        <end position="44"/>
    </location>
</feature>
<dbReference type="PANTHER" id="PTHR30371">
    <property type="entry name" value="SEC-INDEPENDENT PROTEIN TRANSLOCASE PROTEIN TATC"/>
    <property type="match status" value="1"/>
</dbReference>
<evidence type="ECO:0000256" key="3">
    <source>
        <dbReference type="ARBA" id="ARBA00022989"/>
    </source>
</evidence>
<feature type="transmembrane region" description="Helical" evidence="5">
    <location>
        <begin position="178"/>
        <end position="203"/>
    </location>
</feature>
<evidence type="ECO:0000313" key="7">
    <source>
        <dbReference type="Proteomes" id="UP000188947"/>
    </source>
</evidence>
<dbReference type="eggNOG" id="COG0805">
    <property type="taxonomic scope" value="Bacteria"/>
</dbReference>
<evidence type="ECO:0000313" key="6">
    <source>
        <dbReference type="EMBL" id="OOH94266.1"/>
    </source>
</evidence>
<feature type="transmembrane region" description="Helical" evidence="5">
    <location>
        <begin position="215"/>
        <end position="232"/>
    </location>
</feature>
<keyword evidence="2 5" id="KW-0812">Transmembrane</keyword>
<evidence type="ECO:0000256" key="5">
    <source>
        <dbReference type="HAMAP-Rule" id="MF_00902"/>
    </source>
</evidence>
<feature type="transmembrane region" description="Helical" evidence="5">
    <location>
        <begin position="133"/>
        <end position="158"/>
    </location>
</feature>
<proteinExistence type="inferred from homology"/>
<dbReference type="GO" id="GO:0065002">
    <property type="term" value="P:intracellular protein transmembrane transport"/>
    <property type="evidence" value="ECO:0007669"/>
    <property type="project" value="TreeGrafter"/>
</dbReference>
<comment type="subcellular location">
    <subcellularLocation>
        <location evidence="5">Cell membrane</location>
        <topology evidence="5">Multi-pass membrane protein</topology>
    </subcellularLocation>
    <subcellularLocation>
        <location evidence="1">Membrane</location>
        <topology evidence="1">Multi-pass membrane protein</topology>
    </subcellularLocation>
</comment>
<reference evidence="6 7" key="1">
    <citation type="submission" date="2016-11" db="EMBL/GenBank/DDBJ databases">
        <title>Genome sequence and comparative genomic analysis of clinical strain Elizabethkingia meningoseptica 61421 PRCM.</title>
        <authorList>
            <person name="Wang M."/>
            <person name="Hu S."/>
            <person name="Cao L."/>
            <person name="Jiang T."/>
            <person name="Zhou Y."/>
            <person name="Ming D."/>
        </authorList>
    </citation>
    <scope>NUCLEOTIDE SEQUENCE [LARGE SCALE GENOMIC DNA]</scope>
    <source>
        <strain evidence="6 7">61421 PRCM</strain>
    </source>
</reference>
<dbReference type="Proteomes" id="UP000188947">
    <property type="component" value="Unassembled WGS sequence"/>
</dbReference>
<feature type="transmembrane region" description="Helical" evidence="5">
    <location>
        <begin position="94"/>
        <end position="113"/>
    </location>
</feature>
<dbReference type="NCBIfam" id="TIGR00945">
    <property type="entry name" value="tatC"/>
    <property type="match status" value="1"/>
</dbReference>
<evidence type="ECO:0000256" key="4">
    <source>
        <dbReference type="ARBA" id="ARBA00023136"/>
    </source>
</evidence>
<sequence>MSESKEKEMSFLGHIGELRGHLIRSILAIALGGFIIGFNINWVMDHILFGPTKPDFLTFRAVNHISQMMFGHDTITLPEKFPIQVRKLFEQFNVMMAVSIVGGIILAFPYIVWELWKFISPGLHVNERKNSIFVINSTWGMFILGALSGYFLVMPFVINFGYFFHISDTIRVDIDLSSYITIFLQVVLGMAVIFLFPIIVYMLTSIGVLTPKFLITYRRHAIVVIMVVAAIITPADVLSMMAAALPLLVLYEISIFMSKYMEKRMKKREKEAETPESNLPKIEN</sequence>